<dbReference type="InterPro" id="IPR006569">
    <property type="entry name" value="CID_dom"/>
</dbReference>
<dbReference type="GO" id="GO:0003729">
    <property type="term" value="F:mRNA binding"/>
    <property type="evidence" value="ECO:0007669"/>
    <property type="project" value="InterPro"/>
</dbReference>
<dbReference type="EMBL" id="JAPWTK010000270">
    <property type="protein sequence ID" value="KAJ8944029.1"/>
    <property type="molecule type" value="Genomic_DNA"/>
</dbReference>
<comment type="caution">
    <text evidence="4">The sequence shown here is derived from an EMBL/GenBank/DDBJ whole genome shotgun (WGS) entry which is preliminary data.</text>
</comment>
<accession>A0AAV8XZC3</accession>
<evidence type="ECO:0000256" key="1">
    <source>
        <dbReference type="SAM" id="Coils"/>
    </source>
</evidence>
<dbReference type="CDD" id="cd16982">
    <property type="entry name" value="CID_Pcf11"/>
    <property type="match status" value="1"/>
</dbReference>
<name>A0AAV8XZC3_9CUCU</name>
<dbReference type="PANTHER" id="PTHR15921:SF3">
    <property type="entry name" value="PRE-MRNA CLEAVAGE COMPLEX 2 PROTEIN PCF11"/>
    <property type="match status" value="1"/>
</dbReference>
<feature type="coiled-coil region" evidence="1">
    <location>
        <begin position="153"/>
        <end position="185"/>
    </location>
</feature>
<dbReference type="InterPro" id="IPR045154">
    <property type="entry name" value="PCF11-like"/>
</dbReference>
<dbReference type="GO" id="GO:0005849">
    <property type="term" value="C:mRNA cleavage factor complex"/>
    <property type="evidence" value="ECO:0007669"/>
    <property type="project" value="TreeGrafter"/>
</dbReference>
<reference evidence="4" key="1">
    <citation type="journal article" date="2023" name="Insect Mol. Biol.">
        <title>Genome sequencing provides insights into the evolution of gene families encoding plant cell wall-degrading enzymes in longhorned beetles.</title>
        <authorList>
            <person name="Shin N.R."/>
            <person name="Okamura Y."/>
            <person name="Kirsch R."/>
            <person name="Pauchet Y."/>
        </authorList>
    </citation>
    <scope>NUCLEOTIDE SEQUENCE</scope>
    <source>
        <strain evidence="4">AMC_N1</strain>
    </source>
</reference>
<dbReference type="GO" id="GO:0006369">
    <property type="term" value="P:termination of RNA polymerase II transcription"/>
    <property type="evidence" value="ECO:0007669"/>
    <property type="project" value="InterPro"/>
</dbReference>
<dbReference type="Pfam" id="PF20845">
    <property type="entry name" value="Pcf11_helical"/>
    <property type="match status" value="1"/>
</dbReference>
<keyword evidence="5" id="KW-1185">Reference proteome</keyword>
<evidence type="ECO:0000259" key="3">
    <source>
        <dbReference type="PROSITE" id="PS51391"/>
    </source>
</evidence>
<dbReference type="GO" id="GO:0000993">
    <property type="term" value="F:RNA polymerase II complex binding"/>
    <property type="evidence" value="ECO:0007669"/>
    <property type="project" value="InterPro"/>
</dbReference>
<evidence type="ECO:0000313" key="4">
    <source>
        <dbReference type="EMBL" id="KAJ8944029.1"/>
    </source>
</evidence>
<dbReference type="InterPro" id="IPR047415">
    <property type="entry name" value="Pcf11_CID"/>
</dbReference>
<dbReference type="PANTHER" id="PTHR15921">
    <property type="entry name" value="PRE-MRNA CLEAVAGE COMPLEX II"/>
    <property type="match status" value="1"/>
</dbReference>
<proteinExistence type="predicted"/>
<dbReference type="InterPro" id="IPR048830">
    <property type="entry name" value="PCF11_helical"/>
</dbReference>
<sequence length="495" mass="55832">MTYYTFKRTVIFTKTILRMVSTDVKLPILYLIDCIVKNVGGTYTTLFSQNIVSTFCGVFKAVDEKTRAEMFKLRQTWNDVFPQMKLYAIDVQINLLDPAWPVTAKPPSNSIHFNPKFLKTTTASKPKLETETSQIITTSVPGSINKETLLMQEKLIQKQKELLELQQKKLELEVLQTQVKLQEQIKNNVPVVSLPVRPQNVLLKPEVAKQLVPSALKNKPTGISATPSLQQRQQTNVNTGPRINPVGSALVSARPIRDPRLLRQQQKPNTNNSNVQLGQKTSVLENNKIVKMNIRKIRNDPRLLNKDDNILSQKIDTNKPSNLNKSVKGSAKNRNYMRRNIGVISPEPPQDEDLRSFGPPEKQPRLQSDSSDIQVKITEQFGLLRLGLARVYFKFMHCTIQDKICIIYLSLASYYKVSQISDGTTVPVTKSADVDLRQLPSITGKKRSSTETSDQGSTKKTKTEIFDNFVVCVRTAAQSGEEKLYLGHHRLSDGA</sequence>
<feature type="compositionally biased region" description="Polar residues" evidence="2">
    <location>
        <begin position="221"/>
        <end position="241"/>
    </location>
</feature>
<feature type="region of interest" description="Disordered" evidence="2">
    <location>
        <begin position="219"/>
        <end position="257"/>
    </location>
</feature>
<dbReference type="InterPro" id="IPR008942">
    <property type="entry name" value="ENTH_VHS"/>
</dbReference>
<dbReference type="PROSITE" id="PS51391">
    <property type="entry name" value="CID"/>
    <property type="match status" value="1"/>
</dbReference>
<feature type="region of interest" description="Disordered" evidence="2">
    <location>
        <begin position="341"/>
        <end position="370"/>
    </location>
</feature>
<dbReference type="SUPFAM" id="SSF48464">
    <property type="entry name" value="ENTH/VHS domain"/>
    <property type="match status" value="1"/>
</dbReference>
<dbReference type="Proteomes" id="UP001162162">
    <property type="component" value="Unassembled WGS sequence"/>
</dbReference>
<gene>
    <name evidence="4" type="ORF">NQ318_021745</name>
</gene>
<keyword evidence="1" id="KW-0175">Coiled coil</keyword>
<organism evidence="4 5">
    <name type="scientific">Aromia moschata</name>
    <dbReference type="NCBI Taxonomy" id="1265417"/>
    <lineage>
        <taxon>Eukaryota</taxon>
        <taxon>Metazoa</taxon>
        <taxon>Ecdysozoa</taxon>
        <taxon>Arthropoda</taxon>
        <taxon>Hexapoda</taxon>
        <taxon>Insecta</taxon>
        <taxon>Pterygota</taxon>
        <taxon>Neoptera</taxon>
        <taxon>Endopterygota</taxon>
        <taxon>Coleoptera</taxon>
        <taxon>Polyphaga</taxon>
        <taxon>Cucujiformia</taxon>
        <taxon>Chrysomeloidea</taxon>
        <taxon>Cerambycidae</taxon>
        <taxon>Cerambycinae</taxon>
        <taxon>Callichromatini</taxon>
        <taxon>Aromia</taxon>
    </lineage>
</organism>
<dbReference type="GO" id="GO:0031124">
    <property type="term" value="P:mRNA 3'-end processing"/>
    <property type="evidence" value="ECO:0007669"/>
    <property type="project" value="InterPro"/>
</dbReference>
<feature type="region of interest" description="Disordered" evidence="2">
    <location>
        <begin position="439"/>
        <end position="459"/>
    </location>
</feature>
<evidence type="ECO:0000313" key="5">
    <source>
        <dbReference type="Proteomes" id="UP001162162"/>
    </source>
</evidence>
<dbReference type="Pfam" id="PF04818">
    <property type="entry name" value="CID"/>
    <property type="match status" value="1"/>
</dbReference>
<protein>
    <recommendedName>
        <fullName evidence="3">CID domain-containing protein</fullName>
    </recommendedName>
</protein>
<dbReference type="Gene3D" id="1.25.40.90">
    <property type="match status" value="1"/>
</dbReference>
<dbReference type="GO" id="GO:0005737">
    <property type="term" value="C:cytoplasm"/>
    <property type="evidence" value="ECO:0007669"/>
    <property type="project" value="TreeGrafter"/>
</dbReference>
<evidence type="ECO:0000256" key="2">
    <source>
        <dbReference type="SAM" id="MobiDB-lite"/>
    </source>
</evidence>
<feature type="domain" description="CID" evidence="3">
    <location>
        <begin position="1"/>
        <end position="97"/>
    </location>
</feature>
<dbReference type="AlphaFoldDB" id="A0AAV8XZC3"/>